<dbReference type="InterPro" id="IPR023214">
    <property type="entry name" value="HAD_sf"/>
</dbReference>
<dbReference type="GO" id="GO:0016787">
    <property type="term" value="F:hydrolase activity"/>
    <property type="evidence" value="ECO:0007669"/>
    <property type="project" value="UniProtKB-KW"/>
</dbReference>
<dbReference type="InterPro" id="IPR051600">
    <property type="entry name" value="Beta-PGM-like"/>
</dbReference>
<dbReference type="KEGG" id="daf:Desaf_0531"/>
<gene>
    <name evidence="11" type="ORF">Desaf_0531</name>
</gene>
<keyword evidence="6" id="KW-0413">Isomerase</keyword>
<dbReference type="GO" id="GO:0008801">
    <property type="term" value="F:beta-phosphoglucomutase activity"/>
    <property type="evidence" value="ECO:0007669"/>
    <property type="project" value="UniProtKB-EC"/>
</dbReference>
<dbReference type="EMBL" id="CP003221">
    <property type="protein sequence ID" value="EGJ48884.1"/>
    <property type="molecule type" value="Genomic_DNA"/>
</dbReference>
<keyword evidence="11" id="KW-0378">Hydrolase</keyword>
<dbReference type="Gene3D" id="3.40.50.1000">
    <property type="entry name" value="HAD superfamily/HAD-like"/>
    <property type="match status" value="1"/>
</dbReference>
<organism evidence="11 12">
    <name type="scientific">Desulfocurvibacter africanus subsp. africanus str. Walvis Bay</name>
    <dbReference type="NCBI Taxonomy" id="690850"/>
    <lineage>
        <taxon>Bacteria</taxon>
        <taxon>Pseudomonadati</taxon>
        <taxon>Thermodesulfobacteriota</taxon>
        <taxon>Desulfovibrionia</taxon>
        <taxon>Desulfovibrionales</taxon>
        <taxon>Desulfovibrionaceae</taxon>
        <taxon>Desulfocurvibacter</taxon>
    </lineage>
</organism>
<dbReference type="PANTHER" id="PTHR46193:SF18">
    <property type="entry name" value="HEXITOL PHOSPHATASE B"/>
    <property type="match status" value="1"/>
</dbReference>
<accession>F3YVS6</accession>
<dbReference type="GO" id="GO:0046872">
    <property type="term" value="F:metal ion binding"/>
    <property type="evidence" value="ECO:0007669"/>
    <property type="project" value="UniProtKB-KW"/>
</dbReference>
<evidence type="ECO:0000256" key="10">
    <source>
        <dbReference type="ARBA" id="ARBA00044991"/>
    </source>
</evidence>
<dbReference type="InterPro" id="IPR010976">
    <property type="entry name" value="B-phosphoglucomutase_hydrolase"/>
</dbReference>
<comment type="similarity">
    <text evidence="2">Belongs to the HAD-like hydrolase superfamily. CbbY/CbbZ/Gph/YieH family.</text>
</comment>
<dbReference type="eggNOG" id="COG0637">
    <property type="taxonomic scope" value="Bacteria"/>
</dbReference>
<dbReference type="AlphaFoldDB" id="F3YVS6"/>
<dbReference type="Proteomes" id="UP000007844">
    <property type="component" value="Chromosome"/>
</dbReference>
<dbReference type="STRING" id="690850.Desaf_0531"/>
<dbReference type="Gene3D" id="1.10.150.240">
    <property type="entry name" value="Putative phosphatase, domain 2"/>
    <property type="match status" value="1"/>
</dbReference>
<comment type="cofactor">
    <cofactor evidence="1">
        <name>Mg(2+)</name>
        <dbReference type="ChEBI" id="CHEBI:18420"/>
    </cofactor>
</comment>
<dbReference type="EC" id="5.4.2.6" evidence="9"/>
<evidence type="ECO:0000256" key="1">
    <source>
        <dbReference type="ARBA" id="ARBA00001946"/>
    </source>
</evidence>
<keyword evidence="5" id="KW-0460">Magnesium</keyword>
<dbReference type="PANTHER" id="PTHR46193">
    <property type="entry name" value="6-PHOSPHOGLUCONATE PHOSPHATASE"/>
    <property type="match status" value="1"/>
</dbReference>
<evidence type="ECO:0000256" key="7">
    <source>
        <dbReference type="ARBA" id="ARBA00023277"/>
    </source>
</evidence>
<reference evidence="11 12" key="1">
    <citation type="journal article" date="2011" name="J. Bacteriol.">
        <title>Genome sequence of the mercury-methylating and pleomorphic Desulfovibrio africanus Strain Walvis Bay.</title>
        <authorList>
            <person name="Brown S.D."/>
            <person name="Wall J.D."/>
            <person name="Kucken A.M."/>
            <person name="Gilmour C.C."/>
            <person name="Podar M."/>
            <person name="Brandt C.C."/>
            <person name="Teshima H."/>
            <person name="Detter J.C."/>
            <person name="Han C.S."/>
            <person name="Land M.L."/>
            <person name="Lucas S."/>
            <person name="Han J."/>
            <person name="Pennacchio L."/>
            <person name="Nolan M."/>
            <person name="Pitluck S."/>
            <person name="Woyke T."/>
            <person name="Goodwin L."/>
            <person name="Palumbo A.V."/>
            <person name="Elias D.A."/>
        </authorList>
    </citation>
    <scope>NUCLEOTIDE SEQUENCE [LARGE SCALE GENOMIC DNA]</scope>
    <source>
        <strain evidence="11 12">Walvis Bay</strain>
    </source>
</reference>
<name>F3YVS6_DESAF</name>
<evidence type="ECO:0000256" key="5">
    <source>
        <dbReference type="ARBA" id="ARBA00022842"/>
    </source>
</evidence>
<sequence length="255" mass="28157">MAQASRRDRTAISREDFDAVVFDLDGVITRTAEVHFLAWKRMFDDYLSEWARREGRKQEPFGSQDYQHHVDGKPRYEGVKAFLASRGIELPYGTPEDGPDKETVCGLGNRKNEIFRQLLREGGVRVFEHAVDLVRRLRDKGFGVAVVTSSKNCKDVLEAAGIEDLFDVRVDGLVAARDGLAGKPAPDTFVAAAERLGSRPERVAVFEDAESGVEAGHRGHFRLVVGVDRVGHGPELARSGADVVLTDLAEVEVRA</sequence>
<keyword evidence="7" id="KW-0119">Carbohydrate metabolism</keyword>
<evidence type="ECO:0000313" key="12">
    <source>
        <dbReference type="Proteomes" id="UP000007844"/>
    </source>
</evidence>
<dbReference type="InterPro" id="IPR023198">
    <property type="entry name" value="PGP-like_dom2"/>
</dbReference>
<dbReference type="SUPFAM" id="SSF56784">
    <property type="entry name" value="HAD-like"/>
    <property type="match status" value="1"/>
</dbReference>
<keyword evidence="3" id="KW-0597">Phosphoprotein</keyword>
<protein>
    <recommendedName>
        <fullName evidence="10">Beta-phosphoglucomutase</fullName>
        <ecNumber evidence="9">5.4.2.6</ecNumber>
    </recommendedName>
</protein>
<dbReference type="InterPro" id="IPR006439">
    <property type="entry name" value="HAD-SF_hydro_IA"/>
</dbReference>
<dbReference type="PRINTS" id="PR00413">
    <property type="entry name" value="HADHALOGNASE"/>
</dbReference>
<evidence type="ECO:0000313" key="11">
    <source>
        <dbReference type="EMBL" id="EGJ48884.1"/>
    </source>
</evidence>
<keyword evidence="12" id="KW-1185">Reference proteome</keyword>
<comment type="catalytic activity">
    <reaction evidence="8">
        <text>beta-D-glucose 1-phosphate = beta-D-glucose 6-phosphate</text>
        <dbReference type="Rhea" id="RHEA:20113"/>
        <dbReference type="ChEBI" id="CHEBI:57684"/>
        <dbReference type="ChEBI" id="CHEBI:58247"/>
        <dbReference type="EC" id="5.4.2.6"/>
    </reaction>
</comment>
<dbReference type="NCBIfam" id="TIGR02009">
    <property type="entry name" value="PGMB-YQAB-SF"/>
    <property type="match status" value="1"/>
</dbReference>
<evidence type="ECO:0000256" key="8">
    <source>
        <dbReference type="ARBA" id="ARBA00044926"/>
    </source>
</evidence>
<evidence type="ECO:0000256" key="9">
    <source>
        <dbReference type="ARBA" id="ARBA00044968"/>
    </source>
</evidence>
<dbReference type="InterPro" id="IPR036412">
    <property type="entry name" value="HAD-like_sf"/>
</dbReference>
<dbReference type="SFLD" id="SFLDS00003">
    <property type="entry name" value="Haloacid_Dehalogenase"/>
    <property type="match status" value="1"/>
</dbReference>
<keyword evidence="4" id="KW-0479">Metal-binding</keyword>
<evidence type="ECO:0000256" key="2">
    <source>
        <dbReference type="ARBA" id="ARBA00006171"/>
    </source>
</evidence>
<dbReference type="RefSeq" id="WP_014258725.1">
    <property type="nucleotide sequence ID" value="NC_016629.1"/>
</dbReference>
<evidence type="ECO:0000256" key="6">
    <source>
        <dbReference type="ARBA" id="ARBA00023235"/>
    </source>
</evidence>
<dbReference type="NCBIfam" id="TIGR01509">
    <property type="entry name" value="HAD-SF-IA-v3"/>
    <property type="match status" value="1"/>
</dbReference>
<evidence type="ECO:0000256" key="4">
    <source>
        <dbReference type="ARBA" id="ARBA00022723"/>
    </source>
</evidence>
<dbReference type="HOGENOM" id="CLU_045011_4_0_7"/>
<dbReference type="Pfam" id="PF00702">
    <property type="entry name" value="Hydrolase"/>
    <property type="match status" value="1"/>
</dbReference>
<dbReference type="SFLD" id="SFLDG01129">
    <property type="entry name" value="C1.5:_HAD__Beta-PGM__Phosphata"/>
    <property type="match status" value="1"/>
</dbReference>
<proteinExistence type="inferred from homology"/>
<evidence type="ECO:0000256" key="3">
    <source>
        <dbReference type="ARBA" id="ARBA00022553"/>
    </source>
</evidence>